<organism evidence="3 4">
    <name type="scientific">Acrasis kona</name>
    <dbReference type="NCBI Taxonomy" id="1008807"/>
    <lineage>
        <taxon>Eukaryota</taxon>
        <taxon>Discoba</taxon>
        <taxon>Heterolobosea</taxon>
        <taxon>Tetramitia</taxon>
        <taxon>Eutetramitia</taxon>
        <taxon>Acrasidae</taxon>
        <taxon>Acrasis</taxon>
    </lineage>
</organism>
<feature type="compositionally biased region" description="Basic and acidic residues" evidence="2">
    <location>
        <begin position="1"/>
        <end position="19"/>
    </location>
</feature>
<sequence>MVSKKNDDRDEKKEHDTQTKKNSNKTDASGVLKQKKKKKRSRKLTRFQEQSETDLKDIQFQLISKQCELETKLKFEELYPDLKREDEQKKIELEVNFSLRENTKSENSDFVVEKPSPNVTINIDSIVRTIGRYVDSNDPKSIDKIDISSEGLQEYRSTCSQKLLTEMNKIENIMRDLMQLSNEDDTAKEEQNVNNLWKRVQSKSQLCMADSQCVRYFGADVLQKQKIDLKRTRPLCELIKN</sequence>
<evidence type="ECO:0000313" key="4">
    <source>
        <dbReference type="Proteomes" id="UP001431209"/>
    </source>
</evidence>
<feature type="coiled-coil region" evidence="1">
    <location>
        <begin position="163"/>
        <end position="190"/>
    </location>
</feature>
<dbReference type="AlphaFoldDB" id="A0AAW2YHP0"/>
<comment type="caution">
    <text evidence="3">The sequence shown here is derived from an EMBL/GenBank/DDBJ whole genome shotgun (WGS) entry which is preliminary data.</text>
</comment>
<evidence type="ECO:0000256" key="1">
    <source>
        <dbReference type="SAM" id="Coils"/>
    </source>
</evidence>
<name>A0AAW2YHP0_9EUKA</name>
<evidence type="ECO:0000256" key="2">
    <source>
        <dbReference type="SAM" id="MobiDB-lite"/>
    </source>
</evidence>
<evidence type="ECO:0000313" key="3">
    <source>
        <dbReference type="EMBL" id="KAL0476823.1"/>
    </source>
</evidence>
<dbReference type="EMBL" id="JAOPGA020000108">
    <property type="protein sequence ID" value="KAL0476823.1"/>
    <property type="molecule type" value="Genomic_DNA"/>
</dbReference>
<keyword evidence="4" id="KW-1185">Reference proteome</keyword>
<proteinExistence type="predicted"/>
<dbReference type="Proteomes" id="UP001431209">
    <property type="component" value="Unassembled WGS sequence"/>
</dbReference>
<keyword evidence="1" id="KW-0175">Coiled coil</keyword>
<gene>
    <name evidence="3" type="ORF">AKO1_005689</name>
</gene>
<feature type="region of interest" description="Disordered" evidence="2">
    <location>
        <begin position="1"/>
        <end position="51"/>
    </location>
</feature>
<reference evidence="3 4" key="1">
    <citation type="submission" date="2024-03" db="EMBL/GenBank/DDBJ databases">
        <title>The Acrasis kona genome and developmental transcriptomes reveal deep origins of eukaryotic multicellular pathways.</title>
        <authorList>
            <person name="Sheikh S."/>
            <person name="Fu C.-J."/>
            <person name="Brown M.W."/>
            <person name="Baldauf S.L."/>
        </authorList>
    </citation>
    <scope>NUCLEOTIDE SEQUENCE [LARGE SCALE GENOMIC DNA]</scope>
    <source>
        <strain evidence="3 4">ATCC MYA-3509</strain>
    </source>
</reference>
<protein>
    <submittedName>
        <fullName evidence="3">Uncharacterized protein</fullName>
    </submittedName>
</protein>
<accession>A0AAW2YHP0</accession>
<feature type="compositionally biased region" description="Basic residues" evidence="2">
    <location>
        <begin position="33"/>
        <end position="45"/>
    </location>
</feature>